<evidence type="ECO:0000259" key="2">
    <source>
        <dbReference type="PROSITE" id="PS51782"/>
    </source>
</evidence>
<feature type="signal peptide" evidence="1">
    <location>
        <begin position="1"/>
        <end position="19"/>
    </location>
</feature>
<sequence>MRFNNNLLLVASFLGVATAYRRTCKPDTTGAVQGLGSYTLTDSDNWSIVAADFCTTLAQVQSLNSSPASEKRETLTVPCRERKRDCARISSSNEFGYYTVVDGDQLSAIASDFCIPVDALQTTNSNVASTITTPGTILKVPCSWN</sequence>
<dbReference type="SUPFAM" id="SSF54106">
    <property type="entry name" value="LysM domain"/>
    <property type="match status" value="1"/>
</dbReference>
<dbReference type="InterPro" id="IPR036779">
    <property type="entry name" value="LysM_dom_sf"/>
</dbReference>
<organism evidence="3">
    <name type="scientific">Drepanopeziza brunnea f. sp. 'multigermtubi'</name>
    <dbReference type="NCBI Taxonomy" id="698441"/>
    <lineage>
        <taxon>Eukaryota</taxon>
        <taxon>Fungi</taxon>
        <taxon>Dikarya</taxon>
        <taxon>Ascomycota</taxon>
        <taxon>Pezizomycotina</taxon>
        <taxon>Leotiomycetes</taxon>
        <taxon>Helotiales</taxon>
        <taxon>Drepanopezizaceae</taxon>
        <taxon>Drepanopeziza</taxon>
    </lineage>
</organism>
<proteinExistence type="evidence at transcript level"/>
<dbReference type="SMART" id="SM00257">
    <property type="entry name" value="LysM"/>
    <property type="match status" value="1"/>
</dbReference>
<reference evidence="3" key="1">
    <citation type="submission" date="2012-07" db="EMBL/GenBank/DDBJ databases">
        <title>The Marssonina brunnea LysM effectors prevent chitin-triggered plant immunity.</title>
        <authorList>
            <person name="Jiang C."/>
            <person name="Cheng Q."/>
            <person name="Cao Y."/>
            <person name="Zhu S."/>
            <person name="Tan B."/>
            <person name="Huang M."/>
            <person name="Wu R."/>
            <person name="Zhou Y."/>
            <person name="Zhang S."/>
            <person name="Xu L."/>
        </authorList>
    </citation>
    <scope>NUCLEOTIDE SEQUENCE</scope>
    <source>
        <strain evidence="3">M6</strain>
    </source>
</reference>
<evidence type="ECO:0000256" key="1">
    <source>
        <dbReference type="SAM" id="SignalP"/>
    </source>
</evidence>
<dbReference type="CDD" id="cd00118">
    <property type="entry name" value="LysM"/>
    <property type="match status" value="1"/>
</dbReference>
<gene>
    <name evidence="3" type="primary">LysM26</name>
</gene>
<protein>
    <submittedName>
        <fullName evidence="3">LysM26p</fullName>
    </submittedName>
</protein>
<evidence type="ECO:0000313" key="3">
    <source>
        <dbReference type="EMBL" id="AFS30744.1"/>
    </source>
</evidence>
<dbReference type="InterPro" id="IPR018392">
    <property type="entry name" value="LysM"/>
</dbReference>
<dbReference type="Gene3D" id="3.10.350.10">
    <property type="entry name" value="LysM domain"/>
    <property type="match status" value="1"/>
</dbReference>
<feature type="chain" id="PRO_5003829968" evidence="1">
    <location>
        <begin position="20"/>
        <end position="145"/>
    </location>
</feature>
<dbReference type="Pfam" id="PF01476">
    <property type="entry name" value="LysM"/>
    <property type="match status" value="1"/>
</dbReference>
<name>J9XN87_9HELO</name>
<dbReference type="EMBL" id="JX294958">
    <property type="protein sequence ID" value="AFS30744.1"/>
    <property type="molecule type" value="mRNA"/>
</dbReference>
<feature type="domain" description="LysM" evidence="2">
    <location>
        <begin position="96"/>
        <end position="140"/>
    </location>
</feature>
<accession>J9XN87</accession>
<dbReference type="AlphaFoldDB" id="J9XN87"/>
<dbReference type="PROSITE" id="PS51782">
    <property type="entry name" value="LYSM"/>
    <property type="match status" value="1"/>
</dbReference>
<keyword evidence="1" id="KW-0732">Signal</keyword>